<gene>
    <name evidence="2" type="ORF">IAQ69_10390</name>
</gene>
<name>A0A3R9BLT1_9GAMM</name>
<reference evidence="2 3" key="1">
    <citation type="submission" date="2020-08" db="EMBL/GenBank/DDBJ databases">
        <title>Emergence of ISAba1-mediated novel tet(X) in Acinetobacter variabilis from a chicken farm.</title>
        <authorList>
            <person name="Peng K."/>
            <person name="Li R."/>
        </authorList>
    </citation>
    <scope>NUCLEOTIDE SEQUENCE [LARGE SCALE GENOMIC DNA]</scope>
    <source>
        <strain evidence="2 3">XM9F202-2</strain>
    </source>
</reference>
<keyword evidence="1" id="KW-0732">Signal</keyword>
<protein>
    <submittedName>
        <fullName evidence="2">Uncharacterized protein</fullName>
    </submittedName>
</protein>
<evidence type="ECO:0000313" key="3">
    <source>
        <dbReference type="Proteomes" id="UP000596079"/>
    </source>
</evidence>
<dbReference type="AlphaFoldDB" id="A0A3R9BLT1"/>
<evidence type="ECO:0000313" key="2">
    <source>
        <dbReference type="EMBL" id="QQN87277.1"/>
    </source>
</evidence>
<dbReference type="Proteomes" id="UP000596079">
    <property type="component" value="Chromosome"/>
</dbReference>
<feature type="chain" id="PRO_5035187789" evidence="1">
    <location>
        <begin position="26"/>
        <end position="153"/>
    </location>
</feature>
<accession>A0A3R9BLT1</accession>
<feature type="signal peptide" evidence="1">
    <location>
        <begin position="1"/>
        <end position="25"/>
    </location>
</feature>
<dbReference type="EMBL" id="CP060811">
    <property type="protein sequence ID" value="QQN87277.1"/>
    <property type="molecule type" value="Genomic_DNA"/>
</dbReference>
<proteinExistence type="predicted"/>
<evidence type="ECO:0000256" key="1">
    <source>
        <dbReference type="SAM" id="SignalP"/>
    </source>
</evidence>
<dbReference type="GeneID" id="89665459"/>
<organism evidence="2 3">
    <name type="scientific">Acinetobacter variabilis</name>
    <dbReference type="NCBI Taxonomy" id="70346"/>
    <lineage>
        <taxon>Bacteria</taxon>
        <taxon>Pseudomonadati</taxon>
        <taxon>Pseudomonadota</taxon>
        <taxon>Gammaproteobacteria</taxon>
        <taxon>Moraxellales</taxon>
        <taxon>Moraxellaceae</taxon>
        <taxon>Acinetobacter</taxon>
    </lineage>
</organism>
<dbReference type="RefSeq" id="WP_034171206.1">
    <property type="nucleotide sequence ID" value="NZ_CP060811.1"/>
</dbReference>
<sequence length="153" mass="16561">MNIKAKLLATSLLSLSALFSTASFANNDQAKAKAEFEAMKKEYTTAMKNAGSSSNVRDGLIKACAIPYKQAVKYKKLTQSDVNKLCTCEVDAEGKLTQAQKWQIQSTINQKKNPATLDFVKKQSQNVQSCVGPQLAGKLNSLAAEANKAAQKK</sequence>